<sequence length="105" mass="11937">MWSSRFKAIYDQRGGVELSGLWVARLNISTRTAQKIIQRHDITPDEVRAAVVCVEGLTYVWDEDPERGTRAIVQTFVRGRTTLVVLYDADDPLGDVYNLGSAYFR</sequence>
<evidence type="ECO:0000313" key="1">
    <source>
        <dbReference type="EMBL" id="KUJ47583.1"/>
    </source>
</evidence>
<dbReference type="Proteomes" id="UP000053246">
    <property type="component" value="Unassembled WGS sequence"/>
</dbReference>
<accession>A0A9X0LEU2</accession>
<organism evidence="1 2">
    <name type="scientific">Micromonospora maris</name>
    <dbReference type="NCBI Taxonomy" id="1003110"/>
    <lineage>
        <taxon>Bacteria</taxon>
        <taxon>Bacillati</taxon>
        <taxon>Actinomycetota</taxon>
        <taxon>Actinomycetes</taxon>
        <taxon>Micromonosporales</taxon>
        <taxon>Micromonosporaceae</taxon>
        <taxon>Micromonospora</taxon>
    </lineage>
</organism>
<protein>
    <submittedName>
        <fullName evidence="1">Uncharacterized protein</fullName>
    </submittedName>
</protein>
<gene>
    <name evidence="1" type="ORF">ADL17_00110</name>
</gene>
<dbReference type="AlphaFoldDB" id="A0A9X0LEU2"/>
<evidence type="ECO:0000313" key="2">
    <source>
        <dbReference type="Proteomes" id="UP000053246"/>
    </source>
</evidence>
<proteinExistence type="predicted"/>
<keyword evidence="2" id="KW-1185">Reference proteome</keyword>
<name>A0A9X0LEU2_9ACTN</name>
<dbReference type="EMBL" id="LMWI01000001">
    <property type="protein sequence ID" value="KUJ47583.1"/>
    <property type="molecule type" value="Genomic_DNA"/>
</dbReference>
<reference evidence="1 2" key="1">
    <citation type="submission" date="2015-10" db="EMBL/GenBank/DDBJ databases">
        <authorList>
            <person name="Ju K.-S."/>
            <person name="Doroghazi J.R."/>
            <person name="Metcalf W.W."/>
        </authorList>
    </citation>
    <scope>NUCLEOTIDE SEQUENCE [LARGE SCALE GENOMIC DNA]</scope>
    <source>
        <strain evidence="1 2">NRRL B-24793</strain>
    </source>
</reference>
<comment type="caution">
    <text evidence="1">The sequence shown here is derived from an EMBL/GenBank/DDBJ whole genome shotgun (WGS) entry which is preliminary data.</text>
</comment>